<gene>
    <name evidence="2" type="ORF">METZ01_LOCUS510314</name>
</gene>
<feature type="compositionally biased region" description="Polar residues" evidence="1">
    <location>
        <begin position="83"/>
        <end position="93"/>
    </location>
</feature>
<dbReference type="EMBL" id="UINC01226815">
    <property type="protein sequence ID" value="SVE57460.1"/>
    <property type="molecule type" value="Genomic_DNA"/>
</dbReference>
<evidence type="ECO:0000313" key="2">
    <source>
        <dbReference type="EMBL" id="SVE57460.1"/>
    </source>
</evidence>
<feature type="region of interest" description="Disordered" evidence="1">
    <location>
        <begin position="71"/>
        <end position="93"/>
    </location>
</feature>
<evidence type="ECO:0000256" key="1">
    <source>
        <dbReference type="SAM" id="MobiDB-lite"/>
    </source>
</evidence>
<proteinExistence type="predicted"/>
<feature type="non-terminal residue" evidence="2">
    <location>
        <position position="1"/>
    </location>
</feature>
<dbReference type="AlphaFoldDB" id="A0A383EMC5"/>
<accession>A0A383EMC5</accession>
<organism evidence="2">
    <name type="scientific">marine metagenome</name>
    <dbReference type="NCBI Taxonomy" id="408172"/>
    <lineage>
        <taxon>unclassified sequences</taxon>
        <taxon>metagenomes</taxon>
        <taxon>ecological metagenomes</taxon>
    </lineage>
</organism>
<evidence type="ECO:0008006" key="3">
    <source>
        <dbReference type="Google" id="ProtNLM"/>
    </source>
</evidence>
<reference evidence="2" key="1">
    <citation type="submission" date="2018-05" db="EMBL/GenBank/DDBJ databases">
        <authorList>
            <person name="Lanie J.A."/>
            <person name="Ng W.-L."/>
            <person name="Kazmierczak K.M."/>
            <person name="Andrzejewski T.M."/>
            <person name="Davidsen T.M."/>
            <person name="Wayne K.J."/>
            <person name="Tettelin H."/>
            <person name="Glass J.I."/>
            <person name="Rusch D."/>
            <person name="Podicherti R."/>
            <person name="Tsui H.-C.T."/>
            <person name="Winkler M.E."/>
        </authorList>
    </citation>
    <scope>NUCLEOTIDE SEQUENCE</scope>
</reference>
<sequence length="93" mass="10072">FLCVPGSHKAKYPIPRGLTTSIDLPQVYKPAMKAGDVLFFGGVAHGTTAWRSNWQRRTTIQFMGSSNVALPPGKKGAGWRWSTDVNNPATAKA</sequence>
<dbReference type="Gene3D" id="2.60.120.620">
    <property type="entry name" value="q2cbj1_9rhob like domain"/>
    <property type="match status" value="1"/>
</dbReference>
<protein>
    <recommendedName>
        <fullName evidence="3">Phytanoyl-CoA dioxygenase</fullName>
    </recommendedName>
</protein>
<name>A0A383EMC5_9ZZZZ</name>
<dbReference type="SUPFAM" id="SSF51197">
    <property type="entry name" value="Clavaminate synthase-like"/>
    <property type="match status" value="1"/>
</dbReference>